<keyword evidence="2" id="KW-0812">Transmembrane</keyword>
<keyword evidence="4" id="KW-1185">Reference proteome</keyword>
<evidence type="ECO:0008006" key="5">
    <source>
        <dbReference type="Google" id="ProtNLM"/>
    </source>
</evidence>
<feature type="transmembrane region" description="Helical" evidence="2">
    <location>
        <begin position="274"/>
        <end position="292"/>
    </location>
</feature>
<dbReference type="Pfam" id="PF06966">
    <property type="entry name" value="DUF1295"/>
    <property type="match status" value="1"/>
</dbReference>
<dbReference type="InterPro" id="IPR020309">
    <property type="entry name" value="Smim-14"/>
</dbReference>
<feature type="transmembrane region" description="Helical" evidence="2">
    <location>
        <begin position="95"/>
        <end position="116"/>
    </location>
</feature>
<evidence type="ECO:0000256" key="1">
    <source>
        <dbReference type="SAM" id="MobiDB-lite"/>
    </source>
</evidence>
<organism evidence="3 4">
    <name type="scientific">Chrysochromulina tobinii</name>
    <dbReference type="NCBI Taxonomy" id="1460289"/>
    <lineage>
        <taxon>Eukaryota</taxon>
        <taxon>Haptista</taxon>
        <taxon>Haptophyta</taxon>
        <taxon>Prymnesiophyceae</taxon>
        <taxon>Prymnesiales</taxon>
        <taxon>Chrysochromulinaceae</taxon>
        <taxon>Chrysochromulina</taxon>
    </lineage>
</organism>
<feature type="compositionally biased region" description="Pro residues" evidence="1">
    <location>
        <begin position="313"/>
        <end position="322"/>
    </location>
</feature>
<dbReference type="PANTHER" id="PTHR32251">
    <property type="entry name" value="3-OXO-5-ALPHA-STEROID 4-DEHYDROGENASE"/>
    <property type="match status" value="1"/>
</dbReference>
<name>A0A0M0JH62_9EUKA</name>
<gene>
    <name evidence="3" type="ORF">Ctob_002230</name>
</gene>
<dbReference type="AlphaFoldDB" id="A0A0M0JH62"/>
<evidence type="ECO:0000256" key="2">
    <source>
        <dbReference type="SAM" id="Phobius"/>
    </source>
</evidence>
<feature type="transmembrane region" description="Helical" evidence="2">
    <location>
        <begin position="162"/>
        <end position="182"/>
    </location>
</feature>
<dbReference type="OrthoDB" id="201504at2759"/>
<evidence type="ECO:0000313" key="4">
    <source>
        <dbReference type="Proteomes" id="UP000037460"/>
    </source>
</evidence>
<proteinExistence type="predicted"/>
<dbReference type="PANTHER" id="PTHR32251:SF17">
    <property type="entry name" value="STEROID 5-ALPHA REDUCTASE C-TERMINAL DOMAIN-CONTAINING PROTEIN"/>
    <property type="match status" value="1"/>
</dbReference>
<protein>
    <recommendedName>
        <fullName evidence="5">Steroid 5-alpha reductase C-terminal domain-containing protein</fullName>
    </recommendedName>
</protein>
<dbReference type="InterPro" id="IPR010721">
    <property type="entry name" value="UstE-like"/>
</dbReference>
<dbReference type="Gene3D" id="1.20.120.1630">
    <property type="match status" value="1"/>
</dbReference>
<keyword evidence="2" id="KW-0472">Membrane</keyword>
<evidence type="ECO:0000313" key="3">
    <source>
        <dbReference type="EMBL" id="KOO25919.1"/>
    </source>
</evidence>
<dbReference type="Pfam" id="PF11027">
    <property type="entry name" value="DUF2615"/>
    <property type="match status" value="1"/>
</dbReference>
<feature type="region of interest" description="Disordered" evidence="1">
    <location>
        <begin position="297"/>
        <end position="322"/>
    </location>
</feature>
<comment type="caution">
    <text evidence="3">The sequence shown here is derived from an EMBL/GenBank/DDBJ whole genome shotgun (WGS) entry which is preliminary data.</text>
</comment>
<dbReference type="GO" id="GO:0016020">
    <property type="term" value="C:membrane"/>
    <property type="evidence" value="ECO:0007669"/>
    <property type="project" value="TreeGrafter"/>
</dbReference>
<dbReference type="Proteomes" id="UP000037460">
    <property type="component" value="Unassembled WGS sequence"/>
</dbReference>
<feature type="transmembrane region" description="Helical" evidence="2">
    <location>
        <begin position="16"/>
        <end position="35"/>
    </location>
</feature>
<reference evidence="4" key="1">
    <citation type="journal article" date="2015" name="PLoS Genet.">
        <title>Genome Sequence and Transcriptome Analyses of Chrysochromulina tobin: Metabolic Tools for Enhanced Algal Fitness in the Prominent Order Prymnesiales (Haptophyceae).</title>
        <authorList>
            <person name="Hovde B.T."/>
            <person name="Deodato C.R."/>
            <person name="Hunsperger H.M."/>
            <person name="Ryken S.A."/>
            <person name="Yost W."/>
            <person name="Jha R.K."/>
            <person name="Patterson J."/>
            <person name="Monnat R.J. Jr."/>
            <person name="Barlow S.B."/>
            <person name="Starkenburg S.R."/>
            <person name="Cattolico R.A."/>
        </authorList>
    </citation>
    <scope>NUCLEOTIDE SEQUENCE</scope>
    <source>
        <strain evidence="4">CCMP291</strain>
    </source>
</reference>
<feature type="compositionally biased region" description="Polar residues" evidence="1">
    <location>
        <begin position="299"/>
        <end position="312"/>
    </location>
</feature>
<keyword evidence="2" id="KW-1133">Transmembrane helix</keyword>
<sequence length="322" mass="35463">MTESAGTSERGVLKDYVRGLISNGVALGLLYAISCIPGMRQYVCLSLALQWGVFIVHALPNTSEKFYDLSGSATHFSLVAVSLCSAARVHTPRQLLIAILSIVWMTRLGTFLFLRISRDGKDERFDSLKRVWLSWLGAWTIQALWVTLIQLPVVLVNDRDDVAPLGLTDALALALWVAGFLLETLADVQKFVFRADAANRHRYITSGLWRLCRHPNYCGEIAICVCQNAPQRPGINDVLDSLQRNTVCTGTQCFETEADAFGLTAVPSANQPNAMFFMMMMFMMLVAVMMKLKKPAPTITETKPGSSSSHANQPPPPPPTVS</sequence>
<feature type="transmembrane region" description="Helical" evidence="2">
    <location>
        <begin position="136"/>
        <end position="155"/>
    </location>
</feature>
<accession>A0A0M0JH62</accession>
<dbReference type="EMBL" id="JWZX01002912">
    <property type="protein sequence ID" value="KOO25919.1"/>
    <property type="molecule type" value="Genomic_DNA"/>
</dbReference>